<keyword evidence="2" id="KW-1185">Reference proteome</keyword>
<dbReference type="PROSITE" id="PS51257">
    <property type="entry name" value="PROKAR_LIPOPROTEIN"/>
    <property type="match status" value="1"/>
</dbReference>
<reference evidence="1 2" key="2">
    <citation type="journal article" date="2016" name="Appl. Microbiol. Biotechnol.">
        <title>Exploiting the genome sequence of Streptomyces nodosus for enhanced antibiotic production.</title>
        <authorList>
            <person name="Sweeney P."/>
            <person name="Murphy C.D."/>
            <person name="Caffrey P."/>
        </authorList>
    </citation>
    <scope>NUCLEOTIDE SEQUENCE [LARGE SCALE GENOMIC DNA]</scope>
    <source>
        <strain evidence="1 2">ATCC 14899</strain>
    </source>
</reference>
<dbReference type="InterPro" id="IPR050490">
    <property type="entry name" value="Bact_solute-bd_prot1"/>
</dbReference>
<dbReference type="PROSITE" id="PS51318">
    <property type="entry name" value="TAT"/>
    <property type="match status" value="1"/>
</dbReference>
<dbReference type="HOGENOM" id="CLU_031285_8_0_11"/>
<dbReference type="InterPro" id="IPR006311">
    <property type="entry name" value="TAT_signal"/>
</dbReference>
<protein>
    <submittedName>
        <fullName evidence="1">Sugar ABC transporter substrate-binding protein</fullName>
    </submittedName>
</protein>
<dbReference type="InterPro" id="IPR006059">
    <property type="entry name" value="SBP"/>
</dbReference>
<gene>
    <name evidence="1" type="ORF">SNOD_27820</name>
</gene>
<sequence length="452" mass="49449">MAVTQGRRRLIAAGVACALMGGLAACGGQSSEAGKDGVVTITVNGMPPKTQPVDRKYFEEDVKAFEKSHPKIRIDAREGQMDPQTFSAKLAGGQLEDVYYVYFTDPAGLIQRGQGADITPYVKSMAYYDDVKPEFLKVFTGPDGKIYGLPNGQYSLGLVYNRDLFKKAGLDPDKPPATWEEVRQAAKKISALGDGTVGYADYSKNNQGGWHFTSWVYSMGGDIAVRKDGRWKAAFDSEAGRNTLRMLHDMRWTDDTMGSRQLLQIDDVQKMMGAGKLGMYMAGPDNIPTIVKQFERKYEEYGVAAMPGGRATLGGGNGFMFNPKASPEKIKAGIEWVQWKYLNPDRTALEDKRASGNGVPIGLPLDRLFTGQAQAEQDAAHAMYSNVPQGNYKPFVEGNARLEQKVEPPNAQQIYTVLDGVMQAVLTKKDADPDKLLSEAAKKVDGILATVK</sequence>
<dbReference type="STRING" id="40318.SNOD_27820"/>
<accession>A0A0B5DQ25</accession>
<dbReference type="Proteomes" id="UP000031526">
    <property type="component" value="Chromosome"/>
</dbReference>
<name>A0A0B5DQ25_9ACTN</name>
<evidence type="ECO:0000313" key="1">
    <source>
        <dbReference type="EMBL" id="AJE43410.1"/>
    </source>
</evidence>
<dbReference type="Gene3D" id="3.40.190.10">
    <property type="entry name" value="Periplasmic binding protein-like II"/>
    <property type="match status" value="1"/>
</dbReference>
<dbReference type="SUPFAM" id="SSF53850">
    <property type="entry name" value="Periplasmic binding protein-like II"/>
    <property type="match status" value="1"/>
</dbReference>
<evidence type="ECO:0000313" key="2">
    <source>
        <dbReference type="Proteomes" id="UP000031526"/>
    </source>
</evidence>
<dbReference type="PANTHER" id="PTHR43649">
    <property type="entry name" value="ARABINOSE-BINDING PROTEIN-RELATED"/>
    <property type="match status" value="1"/>
</dbReference>
<organism evidence="1 2">
    <name type="scientific">Streptomyces nodosus</name>
    <dbReference type="NCBI Taxonomy" id="40318"/>
    <lineage>
        <taxon>Bacteria</taxon>
        <taxon>Bacillati</taxon>
        <taxon>Actinomycetota</taxon>
        <taxon>Actinomycetes</taxon>
        <taxon>Kitasatosporales</taxon>
        <taxon>Streptomycetaceae</taxon>
        <taxon>Streptomyces</taxon>
    </lineage>
</organism>
<dbReference type="AlphaFoldDB" id="A0A0B5DQ25"/>
<dbReference type="EMBL" id="CP009313">
    <property type="protein sequence ID" value="AJE43410.1"/>
    <property type="molecule type" value="Genomic_DNA"/>
</dbReference>
<dbReference type="Pfam" id="PF01547">
    <property type="entry name" value="SBP_bac_1"/>
    <property type="match status" value="1"/>
</dbReference>
<proteinExistence type="predicted"/>
<dbReference type="RefSeq" id="WP_043445358.1">
    <property type="nucleotide sequence ID" value="NZ_CP009313.1"/>
</dbReference>
<dbReference type="PANTHER" id="PTHR43649:SF16">
    <property type="entry name" value="SUGAR-BINDING LIPOPROTEIN"/>
    <property type="match status" value="1"/>
</dbReference>
<reference evidence="2" key="1">
    <citation type="submission" date="2014-09" db="EMBL/GenBank/DDBJ databases">
        <title>Sequence of the Streptomyces nodosus genome.</title>
        <authorList>
            <person name="Sweeney P."/>
            <person name="Stephens N."/>
            <person name="Murphy C."/>
            <person name="Caffrey P."/>
        </authorList>
    </citation>
    <scope>NUCLEOTIDE SEQUENCE [LARGE SCALE GENOMIC DNA]</scope>
    <source>
        <strain evidence="2">ATCC 14899</strain>
    </source>
</reference>